<evidence type="ECO:0000256" key="7">
    <source>
        <dbReference type="SAM" id="MobiDB-lite"/>
    </source>
</evidence>
<dbReference type="Proteomes" id="UP000275385">
    <property type="component" value="Unassembled WGS sequence"/>
</dbReference>
<comment type="caution">
    <text evidence="8">The sequence shown here is derived from an EMBL/GenBank/DDBJ whole genome shotgun (WGS) entry which is preliminary data.</text>
</comment>
<dbReference type="PANTHER" id="PTHR12945:SF0">
    <property type="entry name" value="TRNA (ADENINE(58)-N(1))-METHYLTRANSFERASE NON-CATALYTIC SUBUNIT TRM6"/>
    <property type="match status" value="1"/>
</dbReference>
<accession>A0A420Y0K9</accession>
<proteinExistence type="inferred from homology"/>
<name>A0A420Y0K9_9PEZI</name>
<keyword evidence="4" id="KW-0819">tRNA processing</keyword>
<evidence type="ECO:0000256" key="3">
    <source>
        <dbReference type="ARBA" id="ARBA00021704"/>
    </source>
</evidence>
<evidence type="ECO:0000256" key="4">
    <source>
        <dbReference type="ARBA" id="ARBA00022694"/>
    </source>
</evidence>
<keyword evidence="5" id="KW-0539">Nucleus</keyword>
<feature type="region of interest" description="Disordered" evidence="7">
    <location>
        <begin position="616"/>
        <end position="655"/>
    </location>
</feature>
<dbReference type="InterPro" id="IPR017423">
    <property type="entry name" value="TRM6"/>
</dbReference>
<dbReference type="PANTHER" id="PTHR12945">
    <property type="entry name" value="TRANSLATION INITIATION FACTOR EIF3-RELATED"/>
    <property type="match status" value="1"/>
</dbReference>
<comment type="subcellular location">
    <subcellularLocation>
        <location evidence="1">Nucleus</location>
    </subcellularLocation>
</comment>
<dbReference type="OrthoDB" id="10254665at2759"/>
<keyword evidence="9" id="KW-1185">Reference proteome</keyword>
<evidence type="ECO:0000256" key="6">
    <source>
        <dbReference type="ARBA" id="ARBA00032319"/>
    </source>
</evidence>
<dbReference type="Pfam" id="PF04189">
    <property type="entry name" value="Gcd10p"/>
    <property type="match status" value="1"/>
</dbReference>
<dbReference type="GO" id="GO:0030488">
    <property type="term" value="P:tRNA methylation"/>
    <property type="evidence" value="ECO:0007669"/>
    <property type="project" value="InterPro"/>
</dbReference>
<evidence type="ECO:0000256" key="2">
    <source>
        <dbReference type="ARBA" id="ARBA00008320"/>
    </source>
</evidence>
<dbReference type="GO" id="GO:0031515">
    <property type="term" value="C:tRNA (m1A) methyltransferase complex"/>
    <property type="evidence" value="ECO:0007669"/>
    <property type="project" value="InterPro"/>
</dbReference>
<comment type="similarity">
    <text evidence="2">Belongs to the TRM6/GCD10 family.</text>
</comment>
<evidence type="ECO:0000256" key="5">
    <source>
        <dbReference type="ARBA" id="ARBA00023242"/>
    </source>
</evidence>
<keyword evidence="8" id="KW-0489">Methyltransferase</keyword>
<evidence type="ECO:0000313" key="8">
    <source>
        <dbReference type="EMBL" id="RKU41465.1"/>
    </source>
</evidence>
<organism evidence="8 9">
    <name type="scientific">Coniochaeta pulveracea</name>
    <dbReference type="NCBI Taxonomy" id="177199"/>
    <lineage>
        <taxon>Eukaryota</taxon>
        <taxon>Fungi</taxon>
        <taxon>Dikarya</taxon>
        <taxon>Ascomycota</taxon>
        <taxon>Pezizomycotina</taxon>
        <taxon>Sordariomycetes</taxon>
        <taxon>Sordariomycetidae</taxon>
        <taxon>Coniochaetales</taxon>
        <taxon>Coniochaetaceae</taxon>
        <taxon>Coniochaeta</taxon>
    </lineage>
</organism>
<dbReference type="AlphaFoldDB" id="A0A420Y0K9"/>
<gene>
    <name evidence="8" type="primary">TRM6</name>
    <name evidence="8" type="ORF">DL546_003289</name>
</gene>
<dbReference type="EMBL" id="QVQW01000074">
    <property type="protein sequence ID" value="RKU41465.1"/>
    <property type="molecule type" value="Genomic_DNA"/>
</dbReference>
<dbReference type="GO" id="GO:0005634">
    <property type="term" value="C:nucleus"/>
    <property type="evidence" value="ECO:0007669"/>
    <property type="project" value="UniProtKB-SubCell"/>
</dbReference>
<dbReference type="STRING" id="177199.A0A420Y0K9"/>
<evidence type="ECO:0000256" key="1">
    <source>
        <dbReference type="ARBA" id="ARBA00004123"/>
    </source>
</evidence>
<evidence type="ECO:0000313" key="9">
    <source>
        <dbReference type="Proteomes" id="UP000275385"/>
    </source>
</evidence>
<feature type="region of interest" description="Disordered" evidence="7">
    <location>
        <begin position="299"/>
        <end position="355"/>
    </location>
</feature>
<dbReference type="GO" id="GO:0008168">
    <property type="term" value="F:methyltransferase activity"/>
    <property type="evidence" value="ECO:0007669"/>
    <property type="project" value="UniProtKB-KW"/>
</dbReference>
<keyword evidence="8" id="KW-0808">Transferase</keyword>
<reference evidence="8 9" key="1">
    <citation type="submission" date="2018-08" db="EMBL/GenBank/DDBJ databases">
        <title>Draft genome of the lignicolous fungus Coniochaeta pulveracea.</title>
        <authorList>
            <person name="Borstlap C.J."/>
            <person name="De Witt R.N."/>
            <person name="Botha A."/>
            <person name="Volschenk H."/>
        </authorList>
    </citation>
    <scope>NUCLEOTIDE SEQUENCE [LARGE SCALE GENOMIC DNA]</scope>
    <source>
        <strain evidence="8 9">CAB683</strain>
    </source>
</reference>
<sequence>MYSVVQPNGWVALRLPSDTTKVLQVIPNTTISLGKYGSFPSNLIIHRPFHLTYELEDKREDESYCRLRVVPPSELYADVIAEEDEAQGCTTPGDQSDKILSATDGVEFSLVDDDGKVIAKSNRETIDDNARQTLTMEEIEELKREGTGAGKDIIAKLLLSHTALDQKTSFSLAKYKLLKTRKYIRRFQVLPLDVPLLGKWMLEEKDAMRVMEMRDEMIGLVGCWANVHYAGEDVTLDELNASRRGATNEEVTDEDRLKGLEEEVKPIDGRWLVIDDTSGFLVGAMAERMGILYQEEEEIKEQPTEQAVQASSEIKAENDTSNEIDQTKPKEQTAEQAVQVSSELEAENDTSNDIDQTKPELRKLALPKKLQPRSHDFQIPYSQTNTITLLHAASQPNLSFLTYYGFDVQNPNHPPHPLINHLLPLTWLQLLHPEKDSAYTTPPPHLPQEKLTAMKTNRRGGYHRKRRRYARVRHIVDSARAGNFSGLAVASTMEPISILQHTLPLLAGGAPIAIYSPSIEPLSELADCFSVARRSAWMSPETAPPETIGKTAAELERWEGNDDFPLNPTLLLNVMIQTSRARRWQVLPQRTHPVMTDRGGSEGYVFTAFRARPAEGRVEARGKHTAKRRKVGEKSADASAAGTPAPTEARVGGHS</sequence>
<protein>
    <recommendedName>
        <fullName evidence="3">tRNA (adenine(58)-N(1))-methyltransferase non-catalytic subunit TRM6</fullName>
    </recommendedName>
    <alternativeName>
        <fullName evidence="6">tRNA(m1A58)-methyltransferase subunit TRM6</fullName>
    </alternativeName>
</protein>